<dbReference type="EMBL" id="QJNU01000090">
    <property type="protein sequence ID" value="RYP07583.1"/>
    <property type="molecule type" value="Genomic_DNA"/>
</dbReference>
<dbReference type="STRING" id="155417.A0A4Q4TQ72"/>
<name>A0A4Q4TQ72_9PEZI</name>
<reference evidence="6 7" key="1">
    <citation type="submission" date="2018-06" db="EMBL/GenBank/DDBJ databases">
        <title>Complete Genomes of Monosporascus.</title>
        <authorList>
            <person name="Robinson A.J."/>
            <person name="Natvig D.O."/>
        </authorList>
    </citation>
    <scope>NUCLEOTIDE SEQUENCE [LARGE SCALE GENOMIC DNA]</scope>
    <source>
        <strain evidence="6 7">CBS 110550</strain>
    </source>
</reference>
<dbReference type="PROSITE" id="PS50088">
    <property type="entry name" value="ANK_REPEAT"/>
    <property type="match status" value="9"/>
</dbReference>
<dbReference type="InterPro" id="IPR055530">
    <property type="entry name" value="DUF7104"/>
</dbReference>
<feature type="repeat" description="ANK" evidence="3">
    <location>
        <begin position="715"/>
        <end position="747"/>
    </location>
</feature>
<dbReference type="SUPFAM" id="SSF48403">
    <property type="entry name" value="Ankyrin repeat"/>
    <property type="match status" value="1"/>
</dbReference>
<dbReference type="PROSITE" id="PS50297">
    <property type="entry name" value="ANK_REP_REGION"/>
    <property type="match status" value="9"/>
</dbReference>
<evidence type="ECO:0000256" key="1">
    <source>
        <dbReference type="ARBA" id="ARBA00022737"/>
    </source>
</evidence>
<gene>
    <name evidence="6" type="ORF">DL764_002410</name>
</gene>
<feature type="domain" description="Heterokaryon incompatibility" evidence="5">
    <location>
        <begin position="200"/>
        <end position="330"/>
    </location>
</feature>
<dbReference type="InterPro" id="IPR050889">
    <property type="entry name" value="Dendritic_Spine_Reg/Scaffold"/>
</dbReference>
<dbReference type="Proteomes" id="UP000293360">
    <property type="component" value="Unassembled WGS sequence"/>
</dbReference>
<dbReference type="OrthoDB" id="194358at2759"/>
<dbReference type="InterPro" id="IPR010730">
    <property type="entry name" value="HET"/>
</dbReference>
<keyword evidence="7" id="KW-1185">Reference proteome</keyword>
<dbReference type="PANTHER" id="PTHR24166">
    <property type="entry name" value="ROLLING PEBBLES, ISOFORM B"/>
    <property type="match status" value="1"/>
</dbReference>
<dbReference type="Pfam" id="PF06985">
    <property type="entry name" value="HET"/>
    <property type="match status" value="1"/>
</dbReference>
<evidence type="ECO:0000256" key="2">
    <source>
        <dbReference type="ARBA" id="ARBA00023043"/>
    </source>
</evidence>
<feature type="repeat" description="ANK" evidence="3">
    <location>
        <begin position="947"/>
        <end position="979"/>
    </location>
</feature>
<protein>
    <recommendedName>
        <fullName evidence="5">Heterokaryon incompatibility domain-containing protein</fullName>
    </recommendedName>
</protein>
<feature type="region of interest" description="Disordered" evidence="4">
    <location>
        <begin position="548"/>
        <end position="567"/>
    </location>
</feature>
<feature type="repeat" description="ANK" evidence="3">
    <location>
        <begin position="980"/>
        <end position="1012"/>
    </location>
</feature>
<feature type="repeat" description="ANK" evidence="3">
    <location>
        <begin position="748"/>
        <end position="780"/>
    </location>
</feature>
<feature type="repeat" description="ANK" evidence="3">
    <location>
        <begin position="781"/>
        <end position="813"/>
    </location>
</feature>
<keyword evidence="2 3" id="KW-0040">ANK repeat</keyword>
<dbReference type="Gene3D" id="1.20.5.340">
    <property type="match status" value="2"/>
</dbReference>
<evidence type="ECO:0000256" key="3">
    <source>
        <dbReference type="PROSITE-ProRule" id="PRU00023"/>
    </source>
</evidence>
<dbReference type="Pfam" id="PF12796">
    <property type="entry name" value="Ank_2"/>
    <property type="match status" value="4"/>
</dbReference>
<dbReference type="InterPro" id="IPR002110">
    <property type="entry name" value="Ankyrin_rpt"/>
</dbReference>
<dbReference type="PANTHER" id="PTHR24166:SF48">
    <property type="entry name" value="PROTEIN VAPYRIN"/>
    <property type="match status" value="1"/>
</dbReference>
<dbReference type="InterPro" id="IPR036770">
    <property type="entry name" value="Ankyrin_rpt-contain_sf"/>
</dbReference>
<proteinExistence type="predicted"/>
<accession>A0A4Q4TQ72</accession>
<feature type="repeat" description="ANK" evidence="3">
    <location>
        <begin position="847"/>
        <end position="879"/>
    </location>
</feature>
<feature type="repeat" description="ANK" evidence="3">
    <location>
        <begin position="914"/>
        <end position="946"/>
    </location>
</feature>
<dbReference type="PRINTS" id="PR01415">
    <property type="entry name" value="ANKYRIN"/>
</dbReference>
<dbReference type="SMART" id="SM00248">
    <property type="entry name" value="ANK"/>
    <property type="match status" value="9"/>
</dbReference>
<dbReference type="Gene3D" id="1.25.40.20">
    <property type="entry name" value="Ankyrin repeat-containing domain"/>
    <property type="match status" value="4"/>
</dbReference>
<evidence type="ECO:0000313" key="6">
    <source>
        <dbReference type="EMBL" id="RYP07583.1"/>
    </source>
</evidence>
<feature type="repeat" description="ANK" evidence="3">
    <location>
        <begin position="814"/>
        <end position="846"/>
    </location>
</feature>
<evidence type="ECO:0000259" key="5">
    <source>
        <dbReference type="Pfam" id="PF06985"/>
    </source>
</evidence>
<dbReference type="Pfam" id="PF23397">
    <property type="entry name" value="DUF7104"/>
    <property type="match status" value="4"/>
</dbReference>
<comment type="caution">
    <text evidence="6">The sequence shown here is derived from an EMBL/GenBank/DDBJ whole genome shotgun (WGS) entry which is preliminary data.</text>
</comment>
<keyword evidence="1" id="KW-0677">Repeat</keyword>
<dbReference type="AlphaFoldDB" id="A0A4Q4TQ72"/>
<sequence>MDRLSVTASVAGIILLGIQVTQSLVDFYSADKTQAVAYTIRKLERLLSVLEILRSQLTNRQFRANEQDLLKNIEGSIQACDECIQELRCETVKLEGKTDGIRAAARTAAYRVAYPFRQSTLQKLDESIDEIASHLSLALQVLRHEDIGSVQDVAECLYSPLLEGSIRLLSLLPHEDTNAPIQCRLFDYALQASSEGTHPYEALSYVWGDPNNLRSISINEYDLLITTNLHAALLRLRTPFLERMIWVDAICINQTDETEKGEQIRYIAEIYSKASRVVVWIGEAEDGSDQALEEIRLLANSTSTEPLNSKSTEQAILPLLRRPWFQRIWATKRHDKLFALLGMSFDSPSVSGLSLNYTVPWETLFKQLIKLLLSSQVSVKICAEMTAVIESKGCILGKVSSVERDNRDDRQQVAITSKDASGYLRYERKWTLQPSAKSVQAGDLVCLLRGALKPTIIRPCKDHLSVVMITAPLKDIGTEDGSVGQPEEPIFFPHDFILVWNWKTEHLNGEIGYLDKRTRLWNVALILEEAEEYEEADERLRDAVEIYERESGEGDPHSRTSKEKREMKKWENEKMKLLLGQRGDGVPITERVAGAAARNEKSGEAMMRLLFELRGDEVPITESVVAAAAKNEKSGEALMRLLFEQRGDEVPITESVAAAAAGSENSGEAMMRFLFEQRGDEVPITESVAAAAAKNEKNGEALMTLLFEQRRGKTYTRDPLSWAAAKGFETVVKLLLEKGADLEATRSYGWTLLTYAAKNGQEAVVKLLLKKGANLEAKTGYGETPLIYAAKDGHEAVVKLLLEKGADPEARNGHDRTPLICAAENGHEAAVKLLLEKGADLEATRSYGWTPLTCAAGNGHEAVVKFLVEKGADLEARGFGTRTPLMCAAEKGHEAVVKLLLEKGVDLEARNLFDKRTPLMYAAENGREAVVKLLLEKGADLEARNGHDRTPLMCAAENGHEAAVKLLLEKGANLEAKSGYGGTPLKLAAKNRHKAVAELLLEKGARKGLRDRLFR</sequence>
<feature type="repeat" description="ANK" evidence="3">
    <location>
        <begin position="880"/>
        <end position="912"/>
    </location>
</feature>
<evidence type="ECO:0000256" key="4">
    <source>
        <dbReference type="SAM" id="MobiDB-lite"/>
    </source>
</evidence>
<organism evidence="6 7">
    <name type="scientific">Monosporascus ibericus</name>
    <dbReference type="NCBI Taxonomy" id="155417"/>
    <lineage>
        <taxon>Eukaryota</taxon>
        <taxon>Fungi</taxon>
        <taxon>Dikarya</taxon>
        <taxon>Ascomycota</taxon>
        <taxon>Pezizomycotina</taxon>
        <taxon>Sordariomycetes</taxon>
        <taxon>Xylariomycetidae</taxon>
        <taxon>Xylariales</taxon>
        <taxon>Xylariales incertae sedis</taxon>
        <taxon>Monosporascus</taxon>
    </lineage>
</organism>
<evidence type="ECO:0000313" key="7">
    <source>
        <dbReference type="Proteomes" id="UP000293360"/>
    </source>
</evidence>